<dbReference type="InterPro" id="IPR049560">
    <property type="entry name" value="MeTrfase_RsmB-F_NOP2_cat"/>
</dbReference>
<dbReference type="RefSeq" id="WP_126350826.1">
    <property type="nucleotide sequence ID" value="NZ_CP086380.1"/>
</dbReference>
<dbReference type="PANTHER" id="PTHR22807">
    <property type="entry name" value="NOP2 YEAST -RELATED NOL1/NOP2/FMU SUN DOMAIN-CONTAINING"/>
    <property type="match status" value="1"/>
</dbReference>
<keyword evidence="1 5" id="KW-0489">Methyltransferase</keyword>
<evidence type="ECO:0000256" key="3">
    <source>
        <dbReference type="ARBA" id="ARBA00022691"/>
    </source>
</evidence>
<dbReference type="Proteomes" id="UP000277766">
    <property type="component" value="Unassembled WGS sequence"/>
</dbReference>
<dbReference type="Pfam" id="PF01189">
    <property type="entry name" value="Methyltr_RsmB-F"/>
    <property type="match status" value="1"/>
</dbReference>
<name>A0A431W5M2_9DEIO</name>
<dbReference type="OrthoDB" id="9810297at2"/>
<keyword evidence="3 5" id="KW-0949">S-adenosyl-L-methionine</keyword>
<feature type="binding site" evidence="5">
    <location>
        <position position="296"/>
    </location>
    <ligand>
        <name>S-adenosyl-L-methionine</name>
        <dbReference type="ChEBI" id="CHEBI:59789"/>
    </ligand>
</feature>
<dbReference type="PROSITE" id="PS51686">
    <property type="entry name" value="SAM_MT_RSMB_NOP"/>
    <property type="match status" value="1"/>
</dbReference>
<dbReference type="InterPro" id="IPR029063">
    <property type="entry name" value="SAM-dependent_MTases_sf"/>
</dbReference>
<dbReference type="EMBL" id="RXPE01000001">
    <property type="protein sequence ID" value="RTR30798.1"/>
    <property type="molecule type" value="Genomic_DNA"/>
</dbReference>
<sequence>MWFRPGWPINAPVVASPARALAVRTLHKVLSGDSYAATALDRALSSEKLAGRDAGLATHIVYGTLRYLPALRLALEPLLRGKTAPKAQALLLAGAFEKLYLETPDHAVVSEYVTLARSMRFAPPGLVNAVLRRVQRPQGNSPEARYALPDWLAEQLRAVYGDEAEAVMADLLMPQPLWLKVWDKGADLLETEGSVIEGARAGVDRVALDRPLRHTRAYQEGQAQPVNPSSVAVLSALGPLKGQKIYDLAGGAGVKAALMAKAGAKVTSAELHAHKHESARTNLRRLGVRAELITHDLTQPLDREPRPLVLLDAPCSGSGTLRAHPEIKQRLTPGAVTELAELQAKLLDNAAGLVAPGGLLVYSVCSVFPQEGPDRVSAFLAAHPEFSAEPLPDLGLPVVEAGAGAYTVPLDGLDGFYIARLRRT</sequence>
<dbReference type="Gene3D" id="3.40.50.150">
    <property type="entry name" value="Vaccinia Virus protein VP39"/>
    <property type="match status" value="1"/>
</dbReference>
<dbReference type="SUPFAM" id="SSF48013">
    <property type="entry name" value="NusB-like"/>
    <property type="match status" value="1"/>
</dbReference>
<feature type="active site" description="Nucleophile" evidence="5">
    <location>
        <position position="365"/>
    </location>
</feature>
<dbReference type="Gene3D" id="1.10.940.10">
    <property type="entry name" value="NusB-like"/>
    <property type="match status" value="1"/>
</dbReference>
<keyword evidence="2 5" id="KW-0808">Transferase</keyword>
<comment type="caution">
    <text evidence="5">Lacks conserved residue(s) required for the propagation of feature annotation.</text>
</comment>
<dbReference type="GO" id="GO:0001510">
    <property type="term" value="P:RNA methylation"/>
    <property type="evidence" value="ECO:0007669"/>
    <property type="project" value="InterPro"/>
</dbReference>
<comment type="caution">
    <text evidence="7">The sequence shown here is derived from an EMBL/GenBank/DDBJ whole genome shotgun (WGS) entry which is preliminary data.</text>
</comment>
<proteinExistence type="inferred from homology"/>
<dbReference type="SUPFAM" id="SSF53335">
    <property type="entry name" value="S-adenosyl-L-methionine-dependent methyltransferases"/>
    <property type="match status" value="1"/>
</dbReference>
<accession>A0A431W5M2</accession>
<organism evidence="7 8">
    <name type="scientific">Deinococcus radiophilus</name>
    <dbReference type="NCBI Taxonomy" id="32062"/>
    <lineage>
        <taxon>Bacteria</taxon>
        <taxon>Thermotogati</taxon>
        <taxon>Deinococcota</taxon>
        <taxon>Deinococci</taxon>
        <taxon>Deinococcales</taxon>
        <taxon>Deinococcaceae</taxon>
        <taxon>Deinococcus</taxon>
    </lineage>
</organism>
<comment type="similarity">
    <text evidence="5">Belongs to the class I-like SAM-binding methyltransferase superfamily. RsmB/NOP family.</text>
</comment>
<evidence type="ECO:0000256" key="4">
    <source>
        <dbReference type="ARBA" id="ARBA00022884"/>
    </source>
</evidence>
<dbReference type="GO" id="GO:0008173">
    <property type="term" value="F:RNA methyltransferase activity"/>
    <property type="evidence" value="ECO:0007669"/>
    <property type="project" value="InterPro"/>
</dbReference>
<dbReference type="AlphaFoldDB" id="A0A431W5M2"/>
<dbReference type="Pfam" id="PF01029">
    <property type="entry name" value="NusB"/>
    <property type="match status" value="1"/>
</dbReference>
<feature type="binding site" evidence="5">
    <location>
        <position position="270"/>
    </location>
    <ligand>
        <name>S-adenosyl-L-methionine</name>
        <dbReference type="ChEBI" id="CHEBI:59789"/>
    </ligand>
</feature>
<evidence type="ECO:0000313" key="8">
    <source>
        <dbReference type="Proteomes" id="UP000277766"/>
    </source>
</evidence>
<protein>
    <submittedName>
        <fullName evidence="7">tRNA/rRNA cytosine-C5-methylase</fullName>
    </submittedName>
</protein>
<feature type="binding site" evidence="5">
    <location>
        <position position="312"/>
    </location>
    <ligand>
        <name>S-adenosyl-L-methionine</name>
        <dbReference type="ChEBI" id="CHEBI:59789"/>
    </ligand>
</feature>
<keyword evidence="8" id="KW-1185">Reference proteome</keyword>
<evidence type="ECO:0000256" key="5">
    <source>
        <dbReference type="PROSITE-ProRule" id="PRU01023"/>
    </source>
</evidence>
<feature type="domain" description="SAM-dependent MTase RsmB/NOP-type" evidence="6">
    <location>
        <begin position="144"/>
        <end position="424"/>
    </location>
</feature>
<dbReference type="InterPro" id="IPR035926">
    <property type="entry name" value="NusB-like_sf"/>
</dbReference>
<dbReference type="GO" id="GO:0003723">
    <property type="term" value="F:RNA binding"/>
    <property type="evidence" value="ECO:0007669"/>
    <property type="project" value="UniProtKB-UniRule"/>
</dbReference>
<keyword evidence="4 5" id="KW-0694">RNA-binding</keyword>
<evidence type="ECO:0000256" key="2">
    <source>
        <dbReference type="ARBA" id="ARBA00022679"/>
    </source>
</evidence>
<evidence type="ECO:0000256" key="1">
    <source>
        <dbReference type="ARBA" id="ARBA00022603"/>
    </source>
</evidence>
<dbReference type="GO" id="GO:0006355">
    <property type="term" value="P:regulation of DNA-templated transcription"/>
    <property type="evidence" value="ECO:0007669"/>
    <property type="project" value="InterPro"/>
</dbReference>
<dbReference type="PRINTS" id="PR02008">
    <property type="entry name" value="RCMTFAMILY"/>
</dbReference>
<dbReference type="InterPro" id="IPR023267">
    <property type="entry name" value="RCMT"/>
</dbReference>
<reference evidence="7 8" key="1">
    <citation type="submission" date="2018-12" db="EMBL/GenBank/DDBJ databases">
        <title>Deinococcus radiophilus ATCC 27603 genome sequencing and assembly.</title>
        <authorList>
            <person name="Maclea K.S."/>
            <person name="Maynard C.R."/>
        </authorList>
    </citation>
    <scope>NUCLEOTIDE SEQUENCE [LARGE SCALE GENOMIC DNA]</scope>
    <source>
        <strain evidence="7 8">ATCC 27603</strain>
    </source>
</reference>
<evidence type="ECO:0000313" key="7">
    <source>
        <dbReference type="EMBL" id="RTR30798.1"/>
    </source>
</evidence>
<gene>
    <name evidence="7" type="ORF">EJ104_00660</name>
</gene>
<dbReference type="PANTHER" id="PTHR22807:SF53">
    <property type="entry name" value="RIBOSOMAL RNA SMALL SUBUNIT METHYLTRANSFERASE B-RELATED"/>
    <property type="match status" value="1"/>
</dbReference>
<dbReference type="CDD" id="cd02440">
    <property type="entry name" value="AdoMet_MTases"/>
    <property type="match status" value="1"/>
</dbReference>
<dbReference type="InterPro" id="IPR006027">
    <property type="entry name" value="NusB_RsmB_TIM44"/>
</dbReference>
<evidence type="ECO:0000259" key="6">
    <source>
        <dbReference type="PROSITE" id="PS51686"/>
    </source>
</evidence>
<dbReference type="InterPro" id="IPR001678">
    <property type="entry name" value="MeTrfase_RsmB-F_NOP2_dom"/>
</dbReference>